<dbReference type="InterPro" id="IPR006578">
    <property type="entry name" value="MADF-dom"/>
</dbReference>
<dbReference type="Proteomes" id="UP000235965">
    <property type="component" value="Unassembled WGS sequence"/>
</dbReference>
<proteinExistence type="predicted"/>
<dbReference type="PROSITE" id="PS51029">
    <property type="entry name" value="MADF"/>
    <property type="match status" value="1"/>
</dbReference>
<sequence>MDAIKVEPASDEEADTASSVHDFLQINIESEYSVAAEAETSEVKEMAWDVSPVKNEFKERERAGTLQVCLDRNMEWTNDSTINFIKAYEKHPVLWDATHCLYKVKPKKTEAWDSIATELNVVVAELKKKMNSLLATYRKVRQKLTAAGKSGSGADEMDAPNWFAYKAFAFLHNRYQPRRTINTEDGGEASDSQLEEAVSMCSDEGDLVSNQETDHAQTQVNKAPPTRNENKVFVSPRKIPRKSANTEDPRIGEAYTALQAAIAKKRDEFDAYGEYIANVLRSMDKPTRAFVKKEFSDIIFKAESGIYTSPSAITQLSGTSCDYSRSSSSNSNCSYSSIMPSPPQPIAISTQHAETNQQRTSQQTSVSAPDGIRHASSQLLDFLHLE</sequence>
<dbReference type="SMART" id="SM00595">
    <property type="entry name" value="MADF"/>
    <property type="match status" value="1"/>
</dbReference>
<dbReference type="STRING" id="105785.A0A2J7RLR7"/>
<evidence type="ECO:0000256" key="1">
    <source>
        <dbReference type="SAM" id="MobiDB-lite"/>
    </source>
</evidence>
<keyword evidence="4" id="KW-1185">Reference proteome</keyword>
<gene>
    <name evidence="3" type="ORF">B7P43_G02615</name>
</gene>
<accession>A0A2J7RLR7</accession>
<dbReference type="PANTHER" id="PTHR21505">
    <property type="entry name" value="MADF DOMAIN-CONTAINING PROTEIN-RELATED"/>
    <property type="match status" value="1"/>
</dbReference>
<organism evidence="3 4">
    <name type="scientific">Cryptotermes secundus</name>
    <dbReference type="NCBI Taxonomy" id="105785"/>
    <lineage>
        <taxon>Eukaryota</taxon>
        <taxon>Metazoa</taxon>
        <taxon>Ecdysozoa</taxon>
        <taxon>Arthropoda</taxon>
        <taxon>Hexapoda</taxon>
        <taxon>Insecta</taxon>
        <taxon>Pterygota</taxon>
        <taxon>Neoptera</taxon>
        <taxon>Polyneoptera</taxon>
        <taxon>Dictyoptera</taxon>
        <taxon>Blattodea</taxon>
        <taxon>Blattoidea</taxon>
        <taxon>Termitoidae</taxon>
        <taxon>Kalotermitidae</taxon>
        <taxon>Cryptotermitinae</taxon>
        <taxon>Cryptotermes</taxon>
    </lineage>
</organism>
<dbReference type="EMBL" id="NEVH01002683">
    <property type="protein sequence ID" value="PNF41782.1"/>
    <property type="molecule type" value="Genomic_DNA"/>
</dbReference>
<feature type="compositionally biased region" description="Polar residues" evidence="1">
    <location>
        <begin position="347"/>
        <end position="367"/>
    </location>
</feature>
<dbReference type="OrthoDB" id="10051975at2759"/>
<reference evidence="3 4" key="1">
    <citation type="submission" date="2017-12" db="EMBL/GenBank/DDBJ databases">
        <title>Hemimetabolous genomes reveal molecular basis of termite eusociality.</title>
        <authorList>
            <person name="Harrison M.C."/>
            <person name="Jongepier E."/>
            <person name="Robertson H.M."/>
            <person name="Arning N."/>
            <person name="Bitard-Feildel T."/>
            <person name="Chao H."/>
            <person name="Childers C.P."/>
            <person name="Dinh H."/>
            <person name="Doddapaneni H."/>
            <person name="Dugan S."/>
            <person name="Gowin J."/>
            <person name="Greiner C."/>
            <person name="Han Y."/>
            <person name="Hu H."/>
            <person name="Hughes D.S.T."/>
            <person name="Huylmans A.-K."/>
            <person name="Kemena C."/>
            <person name="Kremer L.P.M."/>
            <person name="Lee S.L."/>
            <person name="Lopez-Ezquerra A."/>
            <person name="Mallet L."/>
            <person name="Monroy-Kuhn J.M."/>
            <person name="Moser A."/>
            <person name="Murali S.C."/>
            <person name="Muzny D.M."/>
            <person name="Otani S."/>
            <person name="Piulachs M.-D."/>
            <person name="Poelchau M."/>
            <person name="Qu J."/>
            <person name="Schaub F."/>
            <person name="Wada-Katsumata A."/>
            <person name="Worley K.C."/>
            <person name="Xie Q."/>
            <person name="Ylla G."/>
            <person name="Poulsen M."/>
            <person name="Gibbs R.A."/>
            <person name="Schal C."/>
            <person name="Richards S."/>
            <person name="Belles X."/>
            <person name="Korb J."/>
            <person name="Bornberg-Bauer E."/>
        </authorList>
    </citation>
    <scope>NUCLEOTIDE SEQUENCE [LARGE SCALE GENOMIC DNA]</scope>
    <source>
        <tissue evidence="3">Whole body</tissue>
    </source>
</reference>
<dbReference type="InParanoid" id="A0A2J7RLR7"/>
<comment type="caution">
    <text evidence="3">The sequence shown here is derived from an EMBL/GenBank/DDBJ whole genome shotgun (WGS) entry which is preliminary data.</text>
</comment>
<dbReference type="Pfam" id="PF10545">
    <property type="entry name" value="MADF_DNA_bdg"/>
    <property type="match status" value="1"/>
</dbReference>
<dbReference type="PANTHER" id="PTHR21505:SF12">
    <property type="entry name" value="MADF DOMAIN-CONTAINING PROTEIN-RELATED"/>
    <property type="match status" value="1"/>
</dbReference>
<feature type="domain" description="MADF" evidence="2">
    <location>
        <begin position="83"/>
        <end position="176"/>
    </location>
</feature>
<evidence type="ECO:0000259" key="2">
    <source>
        <dbReference type="PROSITE" id="PS51029"/>
    </source>
</evidence>
<feature type="region of interest" description="Disordered" evidence="1">
    <location>
        <begin position="332"/>
        <end position="370"/>
    </location>
</feature>
<evidence type="ECO:0000313" key="3">
    <source>
        <dbReference type="EMBL" id="PNF41782.1"/>
    </source>
</evidence>
<evidence type="ECO:0000313" key="4">
    <source>
        <dbReference type="Proteomes" id="UP000235965"/>
    </source>
</evidence>
<protein>
    <recommendedName>
        <fullName evidence="2">MADF domain-containing protein</fullName>
    </recommendedName>
</protein>
<name>A0A2J7RLR7_9NEOP</name>
<dbReference type="AlphaFoldDB" id="A0A2J7RLR7"/>